<feature type="domain" description="DUF4123" evidence="1">
    <location>
        <begin position="4"/>
        <end position="116"/>
    </location>
</feature>
<name>A0ABY6ZZX3_9PSED</name>
<reference evidence="2" key="1">
    <citation type="submission" date="2022-11" db="EMBL/GenBank/DDBJ databases">
        <title>Pseudomonas triclosanedens sp. nov., a triclosan degrader isolated from activated sludge.</title>
        <authorList>
            <person name="Yin Y."/>
            <person name="Lu Z."/>
        </authorList>
    </citation>
    <scope>NUCLEOTIDE SEQUENCE</scope>
    <source>
        <strain evidence="2">ZM23</strain>
    </source>
</reference>
<evidence type="ECO:0000259" key="1">
    <source>
        <dbReference type="Pfam" id="PF13503"/>
    </source>
</evidence>
<organism evidence="2 3">
    <name type="scientific">Pseudomonas triclosanedens</name>
    <dbReference type="NCBI Taxonomy" id="2961893"/>
    <lineage>
        <taxon>Bacteria</taxon>
        <taxon>Pseudomonadati</taxon>
        <taxon>Pseudomonadota</taxon>
        <taxon>Gammaproteobacteria</taxon>
        <taxon>Pseudomonadales</taxon>
        <taxon>Pseudomonadaceae</taxon>
        <taxon>Pseudomonas</taxon>
    </lineage>
</organism>
<dbReference type="InterPro" id="IPR025391">
    <property type="entry name" value="DUF4123"/>
</dbReference>
<dbReference type="Proteomes" id="UP001163624">
    <property type="component" value="Chromosome"/>
</dbReference>
<dbReference type="Pfam" id="PF13503">
    <property type="entry name" value="DUF4123"/>
    <property type="match status" value="1"/>
</dbReference>
<accession>A0ABY6ZZX3</accession>
<dbReference type="RefSeq" id="WP_254471209.1">
    <property type="nucleotide sequence ID" value="NZ_CP113432.1"/>
</dbReference>
<dbReference type="EMBL" id="CP113432">
    <property type="protein sequence ID" value="WAI50507.1"/>
    <property type="molecule type" value="Genomic_DNA"/>
</dbReference>
<evidence type="ECO:0000313" key="2">
    <source>
        <dbReference type="EMBL" id="WAI50507.1"/>
    </source>
</evidence>
<protein>
    <submittedName>
        <fullName evidence="2">DUF4123 domain-containing protein</fullName>
    </submittedName>
</protein>
<gene>
    <name evidence="2" type="ORF">OU419_04350</name>
</gene>
<proteinExistence type="predicted"/>
<evidence type="ECO:0000313" key="3">
    <source>
        <dbReference type="Proteomes" id="UP001163624"/>
    </source>
</evidence>
<keyword evidence="3" id="KW-1185">Reference proteome</keyword>
<sequence>MMTFVLLDHSHDLFHRLGATGGEAVPRMLFQQTELALYADQSPVLVAAGQPLLSAIQNAPECWPGLLIQSVADERVLLDHLRGILLVRFDGGQRKGVLRYWSPRTASYFFPAESKQRLRWFGPIHKISWHGGTWREKAESIETWKSLENPLAEHWLPPAERSPMCLDEGQEAVLLRQQQEHFVYQWPGSSRMPFGEAWQYFCDGASSGFDDSEQLLRYLELREAFRGQRVPANLPGESADQRLAYLEESLQRGCMNKDEQA</sequence>